<evidence type="ECO:0000313" key="1">
    <source>
        <dbReference type="EMBL" id="MBM7583910.1"/>
    </source>
</evidence>
<evidence type="ECO:0000313" key="2">
    <source>
        <dbReference type="Proteomes" id="UP001646157"/>
    </source>
</evidence>
<name>A0ABS2N7S7_9BACI</name>
<sequence>MKNVKDYQEYAEGMFRSTDIIGTLGDNTINGAKFS</sequence>
<dbReference type="EMBL" id="JAFBDZ010000001">
    <property type="protein sequence ID" value="MBM7583910.1"/>
    <property type="molecule type" value="Genomic_DNA"/>
</dbReference>
<reference evidence="1 2" key="1">
    <citation type="submission" date="2021-01" db="EMBL/GenBank/DDBJ databases">
        <title>Genomic Encyclopedia of Type Strains, Phase IV (KMG-IV): sequencing the most valuable type-strain genomes for metagenomic binning, comparative biology and taxonomic classification.</title>
        <authorList>
            <person name="Goeker M."/>
        </authorList>
    </citation>
    <scope>NUCLEOTIDE SEQUENCE [LARGE SCALE GENOMIC DNA]</scope>
    <source>
        <strain evidence="1 2">DSM 24834</strain>
    </source>
</reference>
<proteinExistence type="predicted"/>
<organism evidence="1 2">
    <name type="scientific">Rossellomorea pakistanensis</name>
    <dbReference type="NCBI Taxonomy" id="992288"/>
    <lineage>
        <taxon>Bacteria</taxon>
        <taxon>Bacillati</taxon>
        <taxon>Bacillota</taxon>
        <taxon>Bacilli</taxon>
        <taxon>Bacillales</taxon>
        <taxon>Bacillaceae</taxon>
        <taxon>Rossellomorea</taxon>
    </lineage>
</organism>
<accession>A0ABS2N7S7</accession>
<dbReference type="Proteomes" id="UP001646157">
    <property type="component" value="Unassembled WGS sequence"/>
</dbReference>
<protein>
    <submittedName>
        <fullName evidence="1">Uncharacterized protein</fullName>
    </submittedName>
</protein>
<gene>
    <name evidence="1" type="ORF">JOC86_000447</name>
</gene>
<comment type="caution">
    <text evidence="1">The sequence shown here is derived from an EMBL/GenBank/DDBJ whole genome shotgun (WGS) entry which is preliminary data.</text>
</comment>
<keyword evidence="2" id="KW-1185">Reference proteome</keyword>